<evidence type="ECO:0000256" key="1">
    <source>
        <dbReference type="ARBA" id="ARBA00004651"/>
    </source>
</evidence>
<dbReference type="EMBL" id="CP017686">
    <property type="protein sequence ID" value="AYQ55345.1"/>
    <property type="molecule type" value="Genomic_DNA"/>
</dbReference>
<gene>
    <name evidence="9" type="ORF">BKD89_05975</name>
</gene>
<protein>
    <recommendedName>
        <fullName evidence="11">Iron ABC transporter permease</fullName>
    </recommendedName>
</protein>
<feature type="transmembrane region" description="Helical" evidence="8">
    <location>
        <begin position="330"/>
        <end position="349"/>
    </location>
</feature>
<keyword evidence="6 8" id="KW-1133">Transmembrane helix</keyword>
<feature type="transmembrane region" description="Helical" evidence="8">
    <location>
        <begin position="83"/>
        <end position="100"/>
    </location>
</feature>
<evidence type="ECO:0008006" key="11">
    <source>
        <dbReference type="Google" id="ProtNLM"/>
    </source>
</evidence>
<keyword evidence="4" id="KW-1003">Cell membrane</keyword>
<dbReference type="InterPro" id="IPR000522">
    <property type="entry name" value="ABC_transptr_permease_BtuC"/>
</dbReference>
<evidence type="ECO:0000256" key="7">
    <source>
        <dbReference type="ARBA" id="ARBA00023136"/>
    </source>
</evidence>
<evidence type="ECO:0000256" key="8">
    <source>
        <dbReference type="SAM" id="Phobius"/>
    </source>
</evidence>
<comment type="similarity">
    <text evidence="2">Belongs to the binding-protein-dependent transport system permease family. FecCD subfamily.</text>
</comment>
<dbReference type="Pfam" id="PF01032">
    <property type="entry name" value="FecCD"/>
    <property type="match status" value="1"/>
</dbReference>
<feature type="transmembrane region" description="Helical" evidence="8">
    <location>
        <begin position="219"/>
        <end position="237"/>
    </location>
</feature>
<dbReference type="RefSeq" id="WP_122892461.1">
    <property type="nucleotide sequence ID" value="NZ_CP017686.1"/>
</dbReference>
<evidence type="ECO:0000256" key="2">
    <source>
        <dbReference type="ARBA" id="ARBA00007935"/>
    </source>
</evidence>
<dbReference type="Proteomes" id="UP000273278">
    <property type="component" value="Chromosome"/>
</dbReference>
<sequence>MTAEESTKYLNSKRRSTVFIIVFVAVIAVLAIYSLSVNNFKMSFSEAWTVVWDRICGNIPDRATDYYGWIRDYMVMEQSVPRTVASILVGVVLAVSGAVMQTITRNPLTDPYTIGISSAAMLGYCVALVYGVCVIPFIGGDAATMVNAFVFALIPSAAIIFVSSFKKLSPTMMILVGIGMMYMFSSFSTFIKFNASDESLQQIYEWGIGTMSSVGWEDLLPLLAAALLVLTAFMLLSKNINVLTAGDKVSQSLGVDPVRLRIICFLLISVAIAVVVCNTGTIGFVGLVAPHIARLFTGNDNRLLIPASATIGGMMVLLGDTLVRLLPGGLPVGVITALIGSPLFLYFLYRQRKHENF</sequence>
<dbReference type="PANTHER" id="PTHR30472:SF25">
    <property type="entry name" value="ABC TRANSPORTER PERMEASE PROTEIN MJ0876-RELATED"/>
    <property type="match status" value="1"/>
</dbReference>
<proteinExistence type="inferred from homology"/>
<keyword evidence="5 8" id="KW-0812">Transmembrane</keyword>
<organism evidence="9 10">
    <name type="scientific">Methanomethylophilus alvi</name>
    <dbReference type="NCBI Taxonomy" id="1291540"/>
    <lineage>
        <taxon>Archaea</taxon>
        <taxon>Methanobacteriati</taxon>
        <taxon>Thermoplasmatota</taxon>
        <taxon>Thermoplasmata</taxon>
        <taxon>Methanomassiliicoccales</taxon>
        <taxon>Methanomethylophilaceae</taxon>
        <taxon>Methanomethylophilus</taxon>
    </lineage>
</organism>
<evidence type="ECO:0000256" key="5">
    <source>
        <dbReference type="ARBA" id="ARBA00022692"/>
    </source>
</evidence>
<dbReference type="GO" id="GO:0022857">
    <property type="term" value="F:transmembrane transporter activity"/>
    <property type="evidence" value="ECO:0007669"/>
    <property type="project" value="InterPro"/>
</dbReference>
<name>A0A3G3IHN2_9ARCH</name>
<dbReference type="PANTHER" id="PTHR30472">
    <property type="entry name" value="FERRIC ENTEROBACTIN TRANSPORT SYSTEM PERMEASE PROTEIN"/>
    <property type="match status" value="1"/>
</dbReference>
<dbReference type="GO" id="GO:0033214">
    <property type="term" value="P:siderophore-iron import into cell"/>
    <property type="evidence" value="ECO:0007669"/>
    <property type="project" value="TreeGrafter"/>
</dbReference>
<keyword evidence="3" id="KW-0813">Transport</keyword>
<feature type="transmembrane region" description="Helical" evidence="8">
    <location>
        <begin position="145"/>
        <end position="165"/>
    </location>
</feature>
<feature type="transmembrane region" description="Helical" evidence="8">
    <location>
        <begin position="112"/>
        <end position="139"/>
    </location>
</feature>
<evidence type="ECO:0000313" key="10">
    <source>
        <dbReference type="Proteomes" id="UP000273278"/>
    </source>
</evidence>
<dbReference type="GeneID" id="38293263"/>
<feature type="transmembrane region" description="Helical" evidence="8">
    <location>
        <begin position="18"/>
        <end position="36"/>
    </location>
</feature>
<feature type="transmembrane region" description="Helical" evidence="8">
    <location>
        <begin position="172"/>
        <end position="191"/>
    </location>
</feature>
<evidence type="ECO:0000256" key="6">
    <source>
        <dbReference type="ARBA" id="ARBA00022989"/>
    </source>
</evidence>
<feature type="transmembrane region" description="Helical" evidence="8">
    <location>
        <begin position="258"/>
        <end position="283"/>
    </location>
</feature>
<evidence type="ECO:0000256" key="3">
    <source>
        <dbReference type="ARBA" id="ARBA00022448"/>
    </source>
</evidence>
<dbReference type="AlphaFoldDB" id="A0A3G3IHN2"/>
<dbReference type="GO" id="GO:0005886">
    <property type="term" value="C:plasma membrane"/>
    <property type="evidence" value="ECO:0007669"/>
    <property type="project" value="UniProtKB-SubCell"/>
</dbReference>
<evidence type="ECO:0000256" key="4">
    <source>
        <dbReference type="ARBA" id="ARBA00022475"/>
    </source>
</evidence>
<evidence type="ECO:0000313" key="9">
    <source>
        <dbReference type="EMBL" id="AYQ55345.1"/>
    </source>
</evidence>
<reference evidence="9 10" key="1">
    <citation type="submission" date="2016-10" db="EMBL/GenBank/DDBJ databases">
        <title>Complete genome of the TMA-utilizing, human hosted archaeon Methanomethylophilus alvus Gen. nov, sp. nov., strain Mx-05, derived from a pure culture.</title>
        <authorList>
            <person name="Brugere J.-F."/>
            <person name="Ben Hania W."/>
            <person name="Chaudhary P.P."/>
            <person name="Gaci N."/>
            <person name="Borrel G."/>
            <person name="Cao Van Tuat L."/>
            <person name="Fardeau M.-L."/>
            <person name="Harris H.M.B."/>
            <person name="O'Toole P.W."/>
            <person name="Ollivier B."/>
        </authorList>
    </citation>
    <scope>NUCLEOTIDE SEQUENCE [LARGE SCALE GENOMIC DNA]</scope>
    <source>
        <strain evidence="9 10">Mx-05</strain>
    </source>
</reference>
<accession>A0A3G3IHN2</accession>
<dbReference type="SUPFAM" id="SSF81345">
    <property type="entry name" value="ABC transporter involved in vitamin B12 uptake, BtuC"/>
    <property type="match status" value="1"/>
</dbReference>
<dbReference type="InterPro" id="IPR037294">
    <property type="entry name" value="ABC_BtuC-like"/>
</dbReference>
<keyword evidence="7 8" id="KW-0472">Membrane</keyword>
<dbReference type="Gene3D" id="1.10.3470.10">
    <property type="entry name" value="ABC transporter involved in vitamin B12 uptake, BtuC"/>
    <property type="match status" value="1"/>
</dbReference>
<dbReference type="CDD" id="cd06550">
    <property type="entry name" value="TM_ABC_iron-siderophores_like"/>
    <property type="match status" value="1"/>
</dbReference>
<comment type="subcellular location">
    <subcellularLocation>
        <location evidence="1">Cell membrane</location>
        <topology evidence="1">Multi-pass membrane protein</topology>
    </subcellularLocation>
</comment>